<dbReference type="Proteomes" id="UP001157134">
    <property type="component" value="Unassembled WGS sequence"/>
</dbReference>
<dbReference type="RefSeq" id="WP_284300624.1">
    <property type="nucleotide sequence ID" value="NZ_BSSV01000008.1"/>
</dbReference>
<name>A0ABQ6HJ57_9GAMM</name>
<organism evidence="2 3">
    <name type="scientific">Thalassotalea loyana</name>
    <dbReference type="NCBI Taxonomy" id="280483"/>
    <lineage>
        <taxon>Bacteria</taxon>
        <taxon>Pseudomonadati</taxon>
        <taxon>Pseudomonadota</taxon>
        <taxon>Gammaproteobacteria</taxon>
        <taxon>Alteromonadales</taxon>
        <taxon>Colwelliaceae</taxon>
        <taxon>Thalassotalea</taxon>
    </lineage>
</organism>
<comment type="caution">
    <text evidence="2">The sequence shown here is derived from an EMBL/GenBank/DDBJ whole genome shotgun (WGS) entry which is preliminary data.</text>
</comment>
<gene>
    <name evidence="2" type="ORF">tloyanaT_32630</name>
</gene>
<reference evidence="2 3" key="1">
    <citation type="submission" date="2023-03" db="EMBL/GenBank/DDBJ databases">
        <title>Thalassotalea loyana LMG 22536T draft genome sequence.</title>
        <authorList>
            <person name="Sawabe T."/>
        </authorList>
    </citation>
    <scope>NUCLEOTIDE SEQUENCE [LARGE SCALE GENOMIC DNA]</scope>
    <source>
        <strain evidence="2 3">LMG 22536</strain>
    </source>
</reference>
<feature type="region of interest" description="Disordered" evidence="1">
    <location>
        <begin position="178"/>
        <end position="202"/>
    </location>
</feature>
<accession>A0ABQ6HJ57</accession>
<sequence>MNDITLATLIEQKFRAEALGDLDAFKYIKNDWLIDAIIGVLKAYPEIKERINIDKMSINQIISEIEKYFKDRNNRRKLRQEKIYNFIKSCDDYRIEETLLLLLVLGFTFNHAYKRLQNNRKGAGEVLDLEPNPFGANCNVHFQTKMPIQKKNPMLKSLYDLIVNDAVPSQVVDSELENLNSKLNPSKNNRNNEKSNNYRNKK</sequence>
<keyword evidence="3" id="KW-1185">Reference proteome</keyword>
<evidence type="ECO:0000256" key="1">
    <source>
        <dbReference type="SAM" id="MobiDB-lite"/>
    </source>
</evidence>
<dbReference type="EMBL" id="BSSV01000008">
    <property type="protein sequence ID" value="GLX87010.1"/>
    <property type="molecule type" value="Genomic_DNA"/>
</dbReference>
<proteinExistence type="predicted"/>
<evidence type="ECO:0000313" key="3">
    <source>
        <dbReference type="Proteomes" id="UP001157134"/>
    </source>
</evidence>
<protein>
    <submittedName>
        <fullName evidence="2">Uncharacterized protein</fullName>
    </submittedName>
</protein>
<evidence type="ECO:0000313" key="2">
    <source>
        <dbReference type="EMBL" id="GLX87010.1"/>
    </source>
</evidence>